<evidence type="ECO:0000256" key="3">
    <source>
        <dbReference type="ARBA" id="ARBA00022723"/>
    </source>
</evidence>
<dbReference type="PROSITE" id="PS51695">
    <property type="entry name" value="SEDOLISIN"/>
    <property type="match status" value="1"/>
</dbReference>
<dbReference type="AlphaFoldDB" id="A0AA41YS11"/>
<evidence type="ECO:0000256" key="5">
    <source>
        <dbReference type="ARBA" id="ARBA00022825"/>
    </source>
</evidence>
<comment type="caution">
    <text evidence="11">The sequence shown here is derived from an EMBL/GenBank/DDBJ whole genome shotgun (WGS) entry which is preliminary data.</text>
</comment>
<evidence type="ECO:0000256" key="7">
    <source>
        <dbReference type="ARBA" id="ARBA00023145"/>
    </source>
</evidence>
<evidence type="ECO:0000313" key="11">
    <source>
        <dbReference type="EMBL" id="MCW3477487.1"/>
    </source>
</evidence>
<proteinExistence type="inferred from homology"/>
<evidence type="ECO:0000256" key="1">
    <source>
        <dbReference type="ARBA" id="ARBA00001913"/>
    </source>
</evidence>
<dbReference type="SUPFAM" id="SSF52743">
    <property type="entry name" value="Subtilisin-like"/>
    <property type="match status" value="1"/>
</dbReference>
<dbReference type="InterPro" id="IPR050819">
    <property type="entry name" value="Tripeptidyl-peptidase_I"/>
</dbReference>
<gene>
    <name evidence="11" type="ORF">OL599_23250</name>
</gene>
<dbReference type="GO" id="GO:0004252">
    <property type="term" value="F:serine-type endopeptidase activity"/>
    <property type="evidence" value="ECO:0007669"/>
    <property type="project" value="UniProtKB-UniRule"/>
</dbReference>
<dbReference type="PANTHER" id="PTHR14218">
    <property type="entry name" value="PROTEASE S8 TRIPEPTIDYL PEPTIDASE I CLN2"/>
    <property type="match status" value="1"/>
</dbReference>
<dbReference type="CDD" id="cd04056">
    <property type="entry name" value="Peptidases_S53"/>
    <property type="match status" value="1"/>
</dbReference>
<reference evidence="11" key="2">
    <citation type="submission" date="2022-10" db="EMBL/GenBank/DDBJ databases">
        <authorList>
            <person name="Trinh H.N."/>
        </authorList>
    </citation>
    <scope>NUCLEOTIDE SEQUENCE</scope>
    <source>
        <strain evidence="11">RN2-1</strain>
    </source>
</reference>
<dbReference type="InterPro" id="IPR000209">
    <property type="entry name" value="Peptidase_S8/S53_dom"/>
</dbReference>
<sequence length="850" mass="89730">MVSKTQIEFAASHKTLPDGVRRVADVAPDENIEVSVYLKAHPHTAETDEALPATDRRGALHARRAEQYKDDIRLLSEFAAENGLTVTAVEPGRRLVKLTGSASKMQTAFGTNLAVYDDGKQQFRGRSGALRLPQDVESVVEAVLGLDTRQAAEPHFVVGGAILPEVIIGHRPNTVGIAYGFPTGLTGSGQCIGIIELGGGYLAADTAAAFAAMGLPAPTVVSVSVDGGQNAPGSPDDGEVALDIQVAGGVAPGARIAVYFAPNTFQGFVDAVSAAANDAVNKAHIISISWGAAELHWTQQAWQAMNNALQDAATLGISVFAASGDHLGTDGVANGKANVDYPASSPWAIGCGGTTIDTTGNTINSEVVWNKGASGWGTGGGISDLFAVPAFQQGVNLPASVNDGQHRRGVPDVAADADRDSGYLIVLNGQTLPIGGTSGVAPLWAGLTALINQAAPAPVGFFLPKLYQNPQALRNITQGNNRPVNSNLGYTAGAGWDACTGLGVPIGGALLQTFTAHLVAGPVGVLTVNQRPYAFVQTPNGHLWVNWWDGSAWHWSDQGTPIGGLVAGPVGVLTMNQRPYAFVRSNTGQLWVNWWDGTAWHWSGQGTPTGGTVVDTVGVTTVNQRPYAFVRSNTGHLWVNWWDGAAWHWSDQGTPTGGTVAGTVGVTTMNQRPYAFVRSNSGHLWVNWWDGAAWHWSDQGTPGGGAVVGPVGVCTLDQRPYAFVQSNTGHLWVNWWDGAAWHWSDQGTPGGGTVAGQVGVLTVLASPHPFGTTDERPYAFVRASSGHMWVNWWDGAAWHWSDQGTPTAGSVAGPVGVTTVNQRPYAFVRSQDNHLWVNWWDGAQWHWSAQ</sequence>
<reference evidence="11" key="1">
    <citation type="submission" date="2022-09" db="EMBL/GenBank/DDBJ databases">
        <title>Rhodovastum sp. nov. RN2-1 isolated from soil in Seongnam, South Korea.</title>
        <authorList>
            <person name="Le N.T."/>
        </authorList>
    </citation>
    <scope>NUCLEOTIDE SEQUENCE</scope>
    <source>
        <strain evidence="11">RN2-1</strain>
    </source>
</reference>
<protein>
    <submittedName>
        <fullName evidence="11">S53 family peptidase</fullName>
    </submittedName>
</protein>
<dbReference type="SUPFAM" id="SSF89372">
    <property type="entry name" value="Fucose-specific lectin"/>
    <property type="match status" value="1"/>
</dbReference>
<dbReference type="Pfam" id="PF09286">
    <property type="entry name" value="Pro-kuma_activ"/>
    <property type="match status" value="1"/>
</dbReference>
<evidence type="ECO:0000256" key="8">
    <source>
        <dbReference type="PROSITE-ProRule" id="PRU01032"/>
    </source>
</evidence>
<feature type="domain" description="Peptidase S53" evidence="10">
    <location>
        <begin position="169"/>
        <end position="517"/>
    </location>
</feature>
<evidence type="ECO:0000256" key="4">
    <source>
        <dbReference type="ARBA" id="ARBA00022801"/>
    </source>
</evidence>
<dbReference type="Gene3D" id="3.40.50.200">
    <property type="entry name" value="Peptidase S8/S53 domain"/>
    <property type="match status" value="1"/>
</dbReference>
<dbReference type="Pfam" id="PF00082">
    <property type="entry name" value="Peptidase_S8"/>
    <property type="match status" value="1"/>
</dbReference>
<comment type="similarity">
    <text evidence="9">Belongs to the peptidase S8 family.</text>
</comment>
<dbReference type="RefSeq" id="WP_264716436.1">
    <property type="nucleotide sequence ID" value="NZ_JAPDNT010000038.1"/>
</dbReference>
<evidence type="ECO:0000256" key="2">
    <source>
        <dbReference type="ARBA" id="ARBA00022670"/>
    </source>
</evidence>
<keyword evidence="7" id="KW-0865">Zymogen</keyword>
<dbReference type="Proteomes" id="UP001165679">
    <property type="component" value="Unassembled WGS sequence"/>
</dbReference>
<dbReference type="EMBL" id="JAPDNT010000038">
    <property type="protein sequence ID" value="MCW3477487.1"/>
    <property type="molecule type" value="Genomic_DNA"/>
</dbReference>
<dbReference type="SMART" id="SM00944">
    <property type="entry name" value="Pro-kuma_activ"/>
    <property type="match status" value="1"/>
</dbReference>
<evidence type="ECO:0000256" key="6">
    <source>
        <dbReference type="ARBA" id="ARBA00022837"/>
    </source>
</evidence>
<keyword evidence="5 8" id="KW-0720">Serine protease</keyword>
<comment type="caution">
    <text evidence="8">Lacks conserved residue(s) required for the propagation of feature annotation.</text>
</comment>
<keyword evidence="2 8" id="KW-0645">Protease</keyword>
<evidence type="ECO:0000256" key="9">
    <source>
        <dbReference type="PROSITE-ProRule" id="PRU01240"/>
    </source>
</evidence>
<comment type="cofactor">
    <cofactor evidence="1">
        <name>Ca(2+)</name>
        <dbReference type="ChEBI" id="CHEBI:29108"/>
    </cofactor>
</comment>
<dbReference type="Gene3D" id="2.120.10.70">
    <property type="entry name" value="Fucose-specific lectin"/>
    <property type="match status" value="1"/>
</dbReference>
<keyword evidence="12" id="KW-1185">Reference proteome</keyword>
<name>A0AA41YS11_9PROT</name>
<feature type="active site" description="Charge relay system" evidence="8">
    <location>
        <position position="438"/>
    </location>
</feature>
<dbReference type="GO" id="GO:0008240">
    <property type="term" value="F:tripeptidyl-peptidase activity"/>
    <property type="evidence" value="ECO:0007669"/>
    <property type="project" value="TreeGrafter"/>
</dbReference>
<dbReference type="InterPro" id="IPR015366">
    <property type="entry name" value="S53_propep"/>
</dbReference>
<dbReference type="GO" id="GO:0006508">
    <property type="term" value="P:proteolysis"/>
    <property type="evidence" value="ECO:0007669"/>
    <property type="project" value="UniProtKB-KW"/>
</dbReference>
<dbReference type="InterPro" id="IPR030400">
    <property type="entry name" value="Sedolisin_dom"/>
</dbReference>
<dbReference type="InterPro" id="IPR036852">
    <property type="entry name" value="Peptidase_S8/S53_dom_sf"/>
</dbReference>
<organism evidence="11 12">
    <name type="scientific">Limobrevibacterium gyesilva</name>
    <dbReference type="NCBI Taxonomy" id="2991712"/>
    <lineage>
        <taxon>Bacteria</taxon>
        <taxon>Pseudomonadati</taxon>
        <taxon>Pseudomonadota</taxon>
        <taxon>Alphaproteobacteria</taxon>
        <taxon>Acetobacterales</taxon>
        <taxon>Acetobacteraceae</taxon>
        <taxon>Limobrevibacterium</taxon>
    </lineage>
</organism>
<accession>A0AA41YS11</accession>
<dbReference type="PANTHER" id="PTHR14218:SF15">
    <property type="entry name" value="TRIPEPTIDYL-PEPTIDASE 1"/>
    <property type="match status" value="1"/>
</dbReference>
<keyword evidence="6" id="KW-0106">Calcium</keyword>
<keyword evidence="3" id="KW-0479">Metal-binding</keyword>
<feature type="active site" description="Charge relay system" evidence="8">
    <location>
        <position position="239"/>
    </location>
</feature>
<dbReference type="SUPFAM" id="SSF54897">
    <property type="entry name" value="Protease propeptides/inhibitors"/>
    <property type="match status" value="1"/>
</dbReference>
<dbReference type="GO" id="GO:0046872">
    <property type="term" value="F:metal ion binding"/>
    <property type="evidence" value="ECO:0007669"/>
    <property type="project" value="UniProtKB-KW"/>
</dbReference>
<keyword evidence="4 8" id="KW-0378">Hydrolase</keyword>
<evidence type="ECO:0000259" key="10">
    <source>
        <dbReference type="PROSITE" id="PS51695"/>
    </source>
</evidence>
<evidence type="ECO:0000313" key="12">
    <source>
        <dbReference type="Proteomes" id="UP001165679"/>
    </source>
</evidence>
<feature type="active site" description="Charge relay system" evidence="8">
    <location>
        <position position="243"/>
    </location>
</feature>
<dbReference type="PROSITE" id="PS51892">
    <property type="entry name" value="SUBTILASE"/>
    <property type="match status" value="1"/>
</dbReference>